<dbReference type="Proteomes" id="UP000712600">
    <property type="component" value="Unassembled WGS sequence"/>
</dbReference>
<evidence type="ECO:0000256" key="3">
    <source>
        <dbReference type="PROSITE-ProRule" id="PRU00708"/>
    </source>
</evidence>
<proteinExistence type="inferred from homology"/>
<dbReference type="InterPro" id="IPR002885">
    <property type="entry name" value="PPR_rpt"/>
</dbReference>
<feature type="repeat" description="PPR" evidence="3">
    <location>
        <begin position="125"/>
        <end position="159"/>
    </location>
</feature>
<evidence type="ECO:0000256" key="2">
    <source>
        <dbReference type="ARBA" id="ARBA00022737"/>
    </source>
</evidence>
<organism evidence="4 5">
    <name type="scientific">Brassica cretica</name>
    <name type="common">Mustard</name>
    <dbReference type="NCBI Taxonomy" id="69181"/>
    <lineage>
        <taxon>Eukaryota</taxon>
        <taxon>Viridiplantae</taxon>
        <taxon>Streptophyta</taxon>
        <taxon>Embryophyta</taxon>
        <taxon>Tracheophyta</taxon>
        <taxon>Spermatophyta</taxon>
        <taxon>Magnoliopsida</taxon>
        <taxon>eudicotyledons</taxon>
        <taxon>Gunneridae</taxon>
        <taxon>Pentapetalae</taxon>
        <taxon>rosids</taxon>
        <taxon>malvids</taxon>
        <taxon>Brassicales</taxon>
        <taxon>Brassicaceae</taxon>
        <taxon>Brassiceae</taxon>
        <taxon>Brassica</taxon>
    </lineage>
</organism>
<dbReference type="NCBIfam" id="TIGR00756">
    <property type="entry name" value="PPR"/>
    <property type="match status" value="2"/>
</dbReference>
<evidence type="ECO:0008006" key="6">
    <source>
        <dbReference type="Google" id="ProtNLM"/>
    </source>
</evidence>
<keyword evidence="2" id="KW-0677">Repeat</keyword>
<dbReference type="Pfam" id="PF13041">
    <property type="entry name" value="PPR_2"/>
    <property type="match status" value="2"/>
</dbReference>
<accession>A0A8S9RPY5</accession>
<name>A0A8S9RPY5_BRACR</name>
<dbReference type="Gene3D" id="1.25.40.10">
    <property type="entry name" value="Tetratricopeptide repeat domain"/>
    <property type="match status" value="2"/>
</dbReference>
<comment type="similarity">
    <text evidence="1">Belongs to the PPR family. P subfamily.</text>
</comment>
<evidence type="ECO:0000313" key="4">
    <source>
        <dbReference type="EMBL" id="KAF3574681.1"/>
    </source>
</evidence>
<dbReference type="PROSITE" id="PS51375">
    <property type="entry name" value="PPR"/>
    <property type="match status" value="3"/>
</dbReference>
<evidence type="ECO:0000256" key="1">
    <source>
        <dbReference type="ARBA" id="ARBA00007626"/>
    </source>
</evidence>
<dbReference type="InterPro" id="IPR011990">
    <property type="entry name" value="TPR-like_helical_dom_sf"/>
</dbReference>
<evidence type="ECO:0000313" key="5">
    <source>
        <dbReference type="Proteomes" id="UP000712600"/>
    </source>
</evidence>
<comment type="caution">
    <text evidence="4">The sequence shown here is derived from an EMBL/GenBank/DDBJ whole genome shotgun (WGS) entry which is preliminary data.</text>
</comment>
<gene>
    <name evidence="4" type="ORF">F2Q69_00063469</name>
</gene>
<dbReference type="EMBL" id="QGKX02000095">
    <property type="protein sequence ID" value="KAF3574681.1"/>
    <property type="molecule type" value="Genomic_DNA"/>
</dbReference>
<protein>
    <recommendedName>
        <fullName evidence="6">Pentacotripeptide-repeat region of PRORP domain-containing protein</fullName>
    </recommendedName>
</protein>
<dbReference type="AlphaFoldDB" id="A0A8S9RPY5"/>
<dbReference type="PANTHER" id="PTHR47941">
    <property type="entry name" value="PENTATRICOPEPTIDE REPEAT-CONTAINING PROTEIN 3, MITOCHONDRIAL"/>
    <property type="match status" value="1"/>
</dbReference>
<reference evidence="4" key="1">
    <citation type="submission" date="2019-12" db="EMBL/GenBank/DDBJ databases">
        <title>Genome sequencing and annotation of Brassica cretica.</title>
        <authorList>
            <person name="Studholme D.J."/>
            <person name="Sarris P."/>
        </authorList>
    </citation>
    <scope>NUCLEOTIDE SEQUENCE</scope>
    <source>
        <strain evidence="4">PFS-109/04</strain>
        <tissue evidence="4">Leaf</tissue>
    </source>
</reference>
<feature type="repeat" description="PPR" evidence="3">
    <location>
        <begin position="216"/>
        <end position="250"/>
    </location>
</feature>
<sequence>MLMIRSAKALRSARPRFTKTAGTLRTSLFHNSERGFSSSDRNLSYKERLRNGIVGIKKDDAVALFQTMIESRPRPTVIDFNRLFTALARTKQYDLVLDLCKQMVGRVSQAVVLVDRLVGMKVIPNLIILNTLVNGLCLKGRVSEAVALIDRMLANGCQPDAFTYGPILNRMCKSDGSLDYALSLFNEMATKGIKADVLDDGAQLLRDMITSEITPNIVTFSVLIDSFVKEGKLTEAKELYNEIIARGIDLDTIRRSQPDIWVLQ</sequence>
<feature type="repeat" description="PPR" evidence="3">
    <location>
        <begin position="160"/>
        <end position="195"/>
    </location>
</feature>